<reference evidence="1 2" key="1">
    <citation type="submission" date="2020-08" db="EMBL/GenBank/DDBJ databases">
        <authorList>
            <person name="Koutsovoulos G."/>
            <person name="Danchin GJ E."/>
        </authorList>
    </citation>
    <scope>NUCLEOTIDE SEQUENCE [LARGE SCALE GENOMIC DNA]</scope>
</reference>
<gene>
    <name evidence="1" type="ORF">MENT_LOCUS38074</name>
</gene>
<name>A0A6V7WF54_MELEN</name>
<organism evidence="1 2">
    <name type="scientific">Meloidogyne enterolobii</name>
    <name type="common">Root-knot nematode worm</name>
    <name type="synonym">Meloidogyne mayaguensis</name>
    <dbReference type="NCBI Taxonomy" id="390850"/>
    <lineage>
        <taxon>Eukaryota</taxon>
        <taxon>Metazoa</taxon>
        <taxon>Ecdysozoa</taxon>
        <taxon>Nematoda</taxon>
        <taxon>Chromadorea</taxon>
        <taxon>Rhabditida</taxon>
        <taxon>Tylenchina</taxon>
        <taxon>Tylenchomorpha</taxon>
        <taxon>Tylenchoidea</taxon>
        <taxon>Meloidogynidae</taxon>
        <taxon>Meloidogyninae</taxon>
        <taxon>Meloidogyne</taxon>
    </lineage>
</organism>
<dbReference type="Proteomes" id="UP000580250">
    <property type="component" value="Unassembled WGS sequence"/>
</dbReference>
<accession>A0A6V7WF54</accession>
<comment type="caution">
    <text evidence="1">The sequence shown here is derived from an EMBL/GenBank/DDBJ whole genome shotgun (WGS) entry which is preliminary data.</text>
</comment>
<sequence>MSKNETTLYTCKPQFTSNTYIICNSINNEGEKTFNEKFKAPIYFKNN</sequence>
<protein>
    <submittedName>
        <fullName evidence="1">Uncharacterized protein</fullName>
    </submittedName>
</protein>
<dbReference type="EMBL" id="CAJEWN010000553">
    <property type="protein sequence ID" value="CAD2185631.1"/>
    <property type="molecule type" value="Genomic_DNA"/>
</dbReference>
<proteinExistence type="predicted"/>
<dbReference type="AlphaFoldDB" id="A0A6V7WF54"/>
<evidence type="ECO:0000313" key="2">
    <source>
        <dbReference type="Proteomes" id="UP000580250"/>
    </source>
</evidence>
<evidence type="ECO:0000313" key="1">
    <source>
        <dbReference type="EMBL" id="CAD2185631.1"/>
    </source>
</evidence>